<evidence type="ECO:0000313" key="4">
    <source>
        <dbReference type="Proteomes" id="UP000215355"/>
    </source>
</evidence>
<evidence type="ECO:0000256" key="1">
    <source>
        <dbReference type="SAM" id="SignalP"/>
    </source>
</evidence>
<accession>A0AAJ4X9U1</accession>
<feature type="chain" id="PRO_5042500529" evidence="1">
    <location>
        <begin position="25"/>
        <end position="238"/>
    </location>
</feature>
<feature type="signal peptide" evidence="1">
    <location>
        <begin position="1"/>
        <end position="24"/>
    </location>
</feature>
<dbReference type="KEGG" id="smiz:4412673_00390"/>
<proteinExistence type="predicted"/>
<dbReference type="AlphaFoldDB" id="A0AAJ4X9U1"/>
<reference evidence="3 4" key="1">
    <citation type="submission" date="2017-06" db="EMBL/GenBank/DDBJ databases">
        <authorList>
            <consortium name="Pathogen Informatics"/>
        </authorList>
    </citation>
    <scope>NUCLEOTIDE SEQUENCE [LARGE SCALE GENOMIC DNA]</scope>
    <source>
        <strain evidence="3 4">NCTC12149</strain>
    </source>
</reference>
<name>A0AAJ4X9U1_9SPHI</name>
<evidence type="ECO:0000259" key="2">
    <source>
        <dbReference type="Pfam" id="PF06439"/>
    </source>
</evidence>
<dbReference type="InterPro" id="IPR010496">
    <property type="entry name" value="AL/BT2_dom"/>
</dbReference>
<dbReference type="Pfam" id="PF06439">
    <property type="entry name" value="3keto-disac_hyd"/>
    <property type="match status" value="1"/>
</dbReference>
<sequence length="238" mass="26627">MSTNPIKSLAIVLSLALASCNQTSSVKESPATTDSSTFFNAKDLTGWHVYNRGNMESKWKVDNGELICDPKAKGEFGDLISDKEYQDFELDFEWKVKKGGNSGVFINVHEDSTYAATFATGLEMQLLDNANAEPRHQVDSTHWAGCLYSVECIGSNSKPNPYGEWNKGKIKQQDGQVTFWLNDKITFQDSINSPAFKQKIANSNMKNYPDFATYPKGKIAFQNHTDSVGFRNIVIREL</sequence>
<feature type="domain" description="3-keto-alpha-glucoside-1,2-lyase/3-keto-2-hydroxy-glucal hydratase" evidence="2">
    <location>
        <begin position="37"/>
        <end position="236"/>
    </location>
</feature>
<dbReference type="GO" id="GO:0016787">
    <property type="term" value="F:hydrolase activity"/>
    <property type="evidence" value="ECO:0007669"/>
    <property type="project" value="InterPro"/>
</dbReference>
<dbReference type="PROSITE" id="PS51257">
    <property type="entry name" value="PROKAR_LIPOPROTEIN"/>
    <property type="match status" value="1"/>
</dbReference>
<protein>
    <submittedName>
        <fullName evidence="3">Domain of Uncharacterized Function (DUF1080)</fullName>
    </submittedName>
</protein>
<dbReference type="EMBL" id="LT906468">
    <property type="protein sequence ID" value="SNV40745.1"/>
    <property type="molecule type" value="Genomic_DNA"/>
</dbReference>
<dbReference type="Gene3D" id="2.60.120.560">
    <property type="entry name" value="Exo-inulinase, domain 1"/>
    <property type="match status" value="1"/>
</dbReference>
<evidence type="ECO:0000313" key="3">
    <source>
        <dbReference type="EMBL" id="SNV40745.1"/>
    </source>
</evidence>
<dbReference type="Proteomes" id="UP000215355">
    <property type="component" value="Chromosome 1"/>
</dbReference>
<dbReference type="RefSeq" id="WP_093101577.1">
    <property type="nucleotide sequence ID" value="NZ_FNGK01000016.1"/>
</dbReference>
<organism evidence="3 4">
    <name type="scientific">Sphingobacterium mizutaii</name>
    <dbReference type="NCBI Taxonomy" id="1010"/>
    <lineage>
        <taxon>Bacteria</taxon>
        <taxon>Pseudomonadati</taxon>
        <taxon>Bacteroidota</taxon>
        <taxon>Sphingobacteriia</taxon>
        <taxon>Sphingobacteriales</taxon>
        <taxon>Sphingobacteriaceae</taxon>
        <taxon>Sphingobacterium</taxon>
    </lineage>
</organism>
<gene>
    <name evidence="3" type="ORF">SAMEA4412673_00390</name>
</gene>
<keyword evidence="1" id="KW-0732">Signal</keyword>